<evidence type="ECO:0000259" key="1">
    <source>
        <dbReference type="SMART" id="SM01222"/>
    </source>
</evidence>
<dbReference type="GO" id="GO:0005542">
    <property type="term" value="F:folic acid binding"/>
    <property type="evidence" value="ECO:0007669"/>
    <property type="project" value="InterPro"/>
</dbReference>
<evidence type="ECO:0000313" key="2">
    <source>
        <dbReference type="EMBL" id="BBO22775.1"/>
    </source>
</evidence>
<dbReference type="InterPro" id="IPR012886">
    <property type="entry name" value="Formiminotransferase_N"/>
</dbReference>
<dbReference type="PANTHER" id="PTHR12234">
    <property type="entry name" value="FORMIMINOTRANSFERASE-CYCLODEAMINASE"/>
    <property type="match status" value="1"/>
</dbReference>
<organism evidence="2 3">
    <name type="scientific">Candidatus Nitrosymbiomonas proteolyticus</name>
    <dbReference type="NCBI Taxonomy" id="2608984"/>
    <lineage>
        <taxon>Bacteria</taxon>
        <taxon>Bacillati</taxon>
        <taxon>Armatimonadota</taxon>
        <taxon>Armatimonadota incertae sedis</taxon>
        <taxon>Candidatus Nitrosymbiomonas</taxon>
    </lineage>
</organism>
<dbReference type="InterPro" id="IPR037070">
    <property type="entry name" value="Formiminotransferase_C_sf"/>
</dbReference>
<dbReference type="EMBL" id="AP021858">
    <property type="protein sequence ID" value="BBO22775.1"/>
    <property type="molecule type" value="Genomic_DNA"/>
</dbReference>
<dbReference type="SMART" id="SM01222">
    <property type="entry name" value="FTCD_N"/>
    <property type="match status" value="1"/>
</dbReference>
<proteinExistence type="predicted"/>
<dbReference type="Gene3D" id="3.30.70.670">
    <property type="entry name" value="Formiminotransferase, C-terminal subdomain"/>
    <property type="match status" value="1"/>
</dbReference>
<dbReference type="Pfam" id="PF07837">
    <property type="entry name" value="FTCD_N"/>
    <property type="match status" value="1"/>
</dbReference>
<dbReference type="InterPro" id="IPR051623">
    <property type="entry name" value="FTCD"/>
</dbReference>
<evidence type="ECO:0000313" key="3">
    <source>
        <dbReference type="Proteomes" id="UP000662873"/>
    </source>
</evidence>
<accession>A0A809RED8</accession>
<gene>
    <name evidence="2" type="ORF">NPRO_03700</name>
</gene>
<feature type="domain" description="Formiminotransferase N-terminal subdomain" evidence="1">
    <location>
        <begin position="2"/>
        <end position="178"/>
    </location>
</feature>
<dbReference type="GO" id="GO:0016740">
    <property type="term" value="F:transferase activity"/>
    <property type="evidence" value="ECO:0007669"/>
    <property type="project" value="UniProtKB-KW"/>
</dbReference>
<dbReference type="AlphaFoldDB" id="A0A809RED8"/>
<reference evidence="2" key="1">
    <citation type="journal article" name="DNA Res.">
        <title>The physiological potential of anammox bacteria as revealed by their core genome structure.</title>
        <authorList>
            <person name="Okubo T."/>
            <person name="Toyoda A."/>
            <person name="Fukuhara K."/>
            <person name="Uchiyama I."/>
            <person name="Harigaya Y."/>
            <person name="Kuroiwa M."/>
            <person name="Suzuki T."/>
            <person name="Murakami Y."/>
            <person name="Suwa Y."/>
            <person name="Takami H."/>
        </authorList>
    </citation>
    <scope>NUCLEOTIDE SEQUENCE</scope>
    <source>
        <strain evidence="2">317325-2</strain>
    </source>
</reference>
<protein>
    <submittedName>
        <fullName evidence="2">Glutamate formiminotransferase</fullName>
    </submittedName>
</protein>
<dbReference type="SUPFAM" id="SSF55116">
    <property type="entry name" value="Formiminotransferase domain of formiminotransferase-cyclodeaminase"/>
    <property type="match status" value="2"/>
</dbReference>
<keyword evidence="2" id="KW-0808">Transferase</keyword>
<sequence length="296" mass="32669">MALLLTIPQWSLGRDRVLTSAVEDLIRGANVSFHYCRSDVDLNRTVTAFSGKPNHVIGTLYELCSLYFDRIDLNRHVGAFPRIGALDVCPFVEVGGGGWTGGKEALLSVARAFGERLARTYDLPVFLYERSEGVRSESELAELRLGGFGGLMGKKLSSDYGPTQVHPRLGVTYTGVRDFVIALHFTFADADSRIAKRLAGSVRRLRQEGDERFLGVRALATYLPSRRRGLVSLNLTLPDLTPVDPIVEFLNQQTRKMYRTPSPAHLVGAIRERDVPGATKLAIAPEQVVSEVRTEA</sequence>
<dbReference type="InterPro" id="IPR037064">
    <property type="entry name" value="Formiminotransferase_N_sf"/>
</dbReference>
<dbReference type="InterPro" id="IPR022384">
    <property type="entry name" value="FormiminoTrfase_cat_dom_sf"/>
</dbReference>
<name>A0A809RED8_9BACT</name>
<dbReference type="KEGG" id="npy:NPRO_03700"/>
<dbReference type="Gene3D" id="3.30.990.10">
    <property type="entry name" value="Formiminotransferase, N-terminal subdomain"/>
    <property type="match status" value="1"/>
</dbReference>
<dbReference type="PANTHER" id="PTHR12234:SF1">
    <property type="entry name" value="FORMIMINOTRANSFERASE N-TERMINAL SUBDOMAIN-CONTAINING PROTEIN"/>
    <property type="match status" value="1"/>
</dbReference>
<dbReference type="Proteomes" id="UP000662873">
    <property type="component" value="Chromosome"/>
</dbReference>